<proteinExistence type="predicted"/>
<reference evidence="1" key="1">
    <citation type="journal article" date="2023" name="Plant J.">
        <title>Genome sequences and population genomics provide insights into the demographic history, inbreeding, and mutation load of two 'living fossil' tree species of Dipteronia.</title>
        <authorList>
            <person name="Feng Y."/>
            <person name="Comes H.P."/>
            <person name="Chen J."/>
            <person name="Zhu S."/>
            <person name="Lu R."/>
            <person name="Zhang X."/>
            <person name="Li P."/>
            <person name="Qiu J."/>
            <person name="Olsen K.M."/>
            <person name="Qiu Y."/>
        </authorList>
    </citation>
    <scope>NUCLEOTIDE SEQUENCE</scope>
    <source>
        <strain evidence="1">NBL</strain>
    </source>
</reference>
<organism evidence="1 2">
    <name type="scientific">Dipteronia sinensis</name>
    <dbReference type="NCBI Taxonomy" id="43782"/>
    <lineage>
        <taxon>Eukaryota</taxon>
        <taxon>Viridiplantae</taxon>
        <taxon>Streptophyta</taxon>
        <taxon>Embryophyta</taxon>
        <taxon>Tracheophyta</taxon>
        <taxon>Spermatophyta</taxon>
        <taxon>Magnoliopsida</taxon>
        <taxon>eudicotyledons</taxon>
        <taxon>Gunneridae</taxon>
        <taxon>Pentapetalae</taxon>
        <taxon>rosids</taxon>
        <taxon>malvids</taxon>
        <taxon>Sapindales</taxon>
        <taxon>Sapindaceae</taxon>
        <taxon>Hippocastanoideae</taxon>
        <taxon>Acereae</taxon>
        <taxon>Dipteronia</taxon>
    </lineage>
</organism>
<sequence>MSRDVEAAHRATESIQRTDLEVNPLHDSLNNIRTATSRLEIASSALQYLSNRPIGSQMLANFIKIKRQEAEPNEARTKPQPTAIKLQIYQSQITNRKE</sequence>
<protein>
    <submittedName>
        <fullName evidence="1">Uncharacterized protein</fullName>
    </submittedName>
</protein>
<dbReference type="AlphaFoldDB" id="A0AAE0E8M7"/>
<name>A0AAE0E8M7_9ROSI</name>
<keyword evidence="2" id="KW-1185">Reference proteome</keyword>
<evidence type="ECO:0000313" key="1">
    <source>
        <dbReference type="EMBL" id="KAK3218964.1"/>
    </source>
</evidence>
<gene>
    <name evidence="1" type="ORF">Dsin_012934</name>
</gene>
<accession>A0AAE0E8M7</accession>
<comment type="caution">
    <text evidence="1">The sequence shown here is derived from an EMBL/GenBank/DDBJ whole genome shotgun (WGS) entry which is preliminary data.</text>
</comment>
<dbReference type="EMBL" id="JANJYJ010000004">
    <property type="protein sequence ID" value="KAK3218964.1"/>
    <property type="molecule type" value="Genomic_DNA"/>
</dbReference>
<evidence type="ECO:0000313" key="2">
    <source>
        <dbReference type="Proteomes" id="UP001281410"/>
    </source>
</evidence>
<dbReference type="Proteomes" id="UP001281410">
    <property type="component" value="Unassembled WGS sequence"/>
</dbReference>